<name>A0A2B4T1K3_STYPI</name>
<dbReference type="AlphaFoldDB" id="A0A2B4T1K3"/>
<keyword evidence="2" id="KW-1185">Reference proteome</keyword>
<gene>
    <name evidence="1" type="ORF">AWC38_SpisGene686</name>
</gene>
<dbReference type="Proteomes" id="UP000225706">
    <property type="component" value="Unassembled WGS sequence"/>
</dbReference>
<dbReference type="EMBL" id="LSMT01000004">
    <property type="protein sequence ID" value="PFX34505.1"/>
    <property type="molecule type" value="Genomic_DNA"/>
</dbReference>
<organism evidence="1 2">
    <name type="scientific">Stylophora pistillata</name>
    <name type="common">Smooth cauliflower coral</name>
    <dbReference type="NCBI Taxonomy" id="50429"/>
    <lineage>
        <taxon>Eukaryota</taxon>
        <taxon>Metazoa</taxon>
        <taxon>Cnidaria</taxon>
        <taxon>Anthozoa</taxon>
        <taxon>Hexacorallia</taxon>
        <taxon>Scleractinia</taxon>
        <taxon>Astrocoeniina</taxon>
        <taxon>Pocilloporidae</taxon>
        <taxon>Stylophora</taxon>
    </lineage>
</organism>
<reference evidence="2" key="1">
    <citation type="journal article" date="2017" name="bioRxiv">
        <title>Comparative analysis of the genomes of Stylophora pistillata and Acropora digitifera provides evidence for extensive differences between species of corals.</title>
        <authorList>
            <person name="Voolstra C.R."/>
            <person name="Li Y."/>
            <person name="Liew Y.J."/>
            <person name="Baumgarten S."/>
            <person name="Zoccola D."/>
            <person name="Flot J.-F."/>
            <person name="Tambutte S."/>
            <person name="Allemand D."/>
            <person name="Aranda M."/>
        </authorList>
    </citation>
    <scope>NUCLEOTIDE SEQUENCE [LARGE SCALE GENOMIC DNA]</scope>
</reference>
<evidence type="ECO:0000313" key="2">
    <source>
        <dbReference type="Proteomes" id="UP000225706"/>
    </source>
</evidence>
<sequence>MYQLTYCFLTFQNEFVFFIYFLAALLSATRGHYASGDLLNDEAFEALEDIRDEPRLPRLNEALIDVPMVQEDSHNMTCDCDSECDKLHVRRLPHDVQDEEKYLTYENYLVLCPDAAAMYLPRLPGANDPAKKYVCKQVFDCYRSCNQHFYSCIRDSGNNYGLCMRGAYKCMCDCIDNKSFNELPHKP</sequence>
<dbReference type="OrthoDB" id="5977864at2759"/>
<evidence type="ECO:0000313" key="1">
    <source>
        <dbReference type="EMBL" id="PFX34505.1"/>
    </source>
</evidence>
<proteinExistence type="predicted"/>
<accession>A0A2B4T1K3</accession>
<comment type="caution">
    <text evidence="1">The sequence shown here is derived from an EMBL/GenBank/DDBJ whole genome shotgun (WGS) entry which is preliminary data.</text>
</comment>
<protein>
    <submittedName>
        <fullName evidence="1">Uncharacterized protein</fullName>
    </submittedName>
</protein>